<reference evidence="2 3" key="1">
    <citation type="submission" date="2018-09" db="EMBL/GenBank/DDBJ databases">
        <title>Optimization and identification of Corynebacterium falsenii FN1-14 from fish paste.</title>
        <authorList>
            <person name="Daroonpunt R."/>
            <person name="Tanasupawat S."/>
        </authorList>
    </citation>
    <scope>NUCLEOTIDE SEQUENCE [LARGE SCALE GENOMIC DNA]</scope>
    <source>
        <strain evidence="2 3">FN1-14</strain>
    </source>
</reference>
<organism evidence="2 3">
    <name type="scientific">Corynebacterium falsenii</name>
    <dbReference type="NCBI Taxonomy" id="108486"/>
    <lineage>
        <taxon>Bacteria</taxon>
        <taxon>Bacillati</taxon>
        <taxon>Actinomycetota</taxon>
        <taxon>Actinomycetes</taxon>
        <taxon>Mycobacteriales</taxon>
        <taxon>Corynebacteriaceae</taxon>
        <taxon>Corynebacterium</taxon>
    </lineage>
</organism>
<evidence type="ECO:0000313" key="2">
    <source>
        <dbReference type="EMBL" id="RIX35608.1"/>
    </source>
</evidence>
<dbReference type="PANTHER" id="PTHR30212:SF2">
    <property type="entry name" value="PROTEIN YIIM"/>
    <property type="match status" value="1"/>
</dbReference>
<dbReference type="PROSITE" id="PS51340">
    <property type="entry name" value="MOSC"/>
    <property type="match status" value="1"/>
</dbReference>
<gene>
    <name evidence="2" type="ORF">D3M95_03585</name>
</gene>
<comment type="caution">
    <text evidence="2">The sequence shown here is derived from an EMBL/GenBank/DDBJ whole genome shotgun (WGS) entry which is preliminary data.</text>
</comment>
<protein>
    <submittedName>
        <fullName evidence="2">MOSC domain-containing protein</fullName>
    </submittedName>
</protein>
<accession>A0A418Q812</accession>
<dbReference type="GO" id="GO:0030151">
    <property type="term" value="F:molybdenum ion binding"/>
    <property type="evidence" value="ECO:0007669"/>
    <property type="project" value="InterPro"/>
</dbReference>
<proteinExistence type="predicted"/>
<dbReference type="InterPro" id="IPR052353">
    <property type="entry name" value="Benzoxazolinone_Detox_Enz"/>
</dbReference>
<dbReference type="GO" id="GO:0030170">
    <property type="term" value="F:pyridoxal phosphate binding"/>
    <property type="evidence" value="ECO:0007669"/>
    <property type="project" value="InterPro"/>
</dbReference>
<dbReference type="Gene3D" id="2.40.33.20">
    <property type="entry name" value="PK beta-barrel domain-like"/>
    <property type="match status" value="1"/>
</dbReference>
<dbReference type="RefSeq" id="WP_119664442.1">
    <property type="nucleotide sequence ID" value="NZ_QXJK01000003.1"/>
</dbReference>
<dbReference type="InterPro" id="IPR011037">
    <property type="entry name" value="Pyrv_Knase-like_insert_dom_sf"/>
</dbReference>
<dbReference type="SUPFAM" id="SSF50800">
    <property type="entry name" value="PK beta-barrel domain-like"/>
    <property type="match status" value="1"/>
</dbReference>
<evidence type="ECO:0000313" key="3">
    <source>
        <dbReference type="Proteomes" id="UP000285278"/>
    </source>
</evidence>
<dbReference type="Proteomes" id="UP000285278">
    <property type="component" value="Unassembled WGS sequence"/>
</dbReference>
<dbReference type="EMBL" id="QXJK01000003">
    <property type="protein sequence ID" value="RIX35608.1"/>
    <property type="molecule type" value="Genomic_DNA"/>
</dbReference>
<dbReference type="AlphaFoldDB" id="A0A418Q812"/>
<dbReference type="OrthoDB" id="9786134at2"/>
<dbReference type="PANTHER" id="PTHR30212">
    <property type="entry name" value="PROTEIN YIIM"/>
    <property type="match status" value="1"/>
</dbReference>
<keyword evidence="3" id="KW-1185">Reference proteome</keyword>
<evidence type="ECO:0000259" key="1">
    <source>
        <dbReference type="PROSITE" id="PS51340"/>
    </source>
</evidence>
<dbReference type="GO" id="GO:0003824">
    <property type="term" value="F:catalytic activity"/>
    <property type="evidence" value="ECO:0007669"/>
    <property type="project" value="InterPro"/>
</dbReference>
<feature type="domain" description="MOSC" evidence="1">
    <location>
        <begin position="58"/>
        <end position="192"/>
    </location>
</feature>
<name>A0A418Q812_9CORY</name>
<dbReference type="InterPro" id="IPR005302">
    <property type="entry name" value="MoCF_Sase_C"/>
</dbReference>
<sequence>MNATATPSDRTASSVTAVEHDLPSARILSVNVALPQSDPGGADRLTGIDKRPQDFIDVFAPGPHYGDGPGVHGDFVGDTKHHGGADKAVYAFAREELDFWQSELGRPVASGAFGDNLTTTGIDWATVVIGQRVSVGTAELEVSVPRQPCRTFGAWLEQRGWMKAFTHRANPGSYLRVIASGRIRPGDAVEFGLAPDHGVTMRDAFLAKMGDNDLALRVLEAACLPEHHLEQLRKRLS</sequence>
<dbReference type="Pfam" id="PF03473">
    <property type="entry name" value="MOSC"/>
    <property type="match status" value="1"/>
</dbReference>